<dbReference type="GO" id="GO:0008081">
    <property type="term" value="F:phosphoric diester hydrolase activity"/>
    <property type="evidence" value="ECO:0007669"/>
    <property type="project" value="TreeGrafter"/>
</dbReference>
<keyword evidence="2 6" id="KW-0479">Metal-binding</keyword>
<gene>
    <name evidence="9" type="ORF">EV215_0084</name>
</gene>
<feature type="binding site" evidence="6">
    <location>
        <position position="149"/>
    </location>
    <ligand>
        <name>Mg(2+)</name>
        <dbReference type="ChEBI" id="CHEBI:18420"/>
        <label>1</label>
    </ligand>
</feature>
<dbReference type="FunFam" id="3.60.10.10:FF:000026">
    <property type="entry name" value="Exodeoxyribonuclease III"/>
    <property type="match status" value="1"/>
</dbReference>
<dbReference type="Gene3D" id="3.60.10.10">
    <property type="entry name" value="Endonuclease/exonuclease/phosphatase"/>
    <property type="match status" value="1"/>
</dbReference>
<evidence type="ECO:0000259" key="8">
    <source>
        <dbReference type="Pfam" id="PF03372"/>
    </source>
</evidence>
<dbReference type="InterPro" id="IPR005135">
    <property type="entry name" value="Endo/exonuclease/phosphatase"/>
</dbReference>
<feature type="binding site" evidence="6">
    <location>
        <position position="244"/>
    </location>
    <ligand>
        <name>Mg(2+)</name>
        <dbReference type="ChEBI" id="CHEBI:18420"/>
        <label>1</label>
    </ligand>
</feature>
<keyword evidence="6" id="KW-0464">Manganese</keyword>
<protein>
    <submittedName>
        <fullName evidence="9">Exodeoxyribonuclease-3</fullName>
    </submittedName>
</protein>
<organism evidence="9 10">
    <name type="scientific">Hypnocyclicus thermotrophus</name>
    <dbReference type="NCBI Taxonomy" id="1627895"/>
    <lineage>
        <taxon>Bacteria</taxon>
        <taxon>Fusobacteriati</taxon>
        <taxon>Fusobacteriota</taxon>
        <taxon>Fusobacteriia</taxon>
        <taxon>Fusobacteriales</taxon>
        <taxon>Fusobacteriaceae</taxon>
        <taxon>Hypnocyclicus</taxon>
    </lineage>
</organism>
<evidence type="ECO:0000256" key="2">
    <source>
        <dbReference type="ARBA" id="ARBA00022723"/>
    </source>
</evidence>
<feature type="domain" description="Endonuclease/exonuclease/phosphatase" evidence="8">
    <location>
        <begin position="5"/>
        <end position="244"/>
    </location>
</feature>
<keyword evidence="4 6" id="KW-0460">Magnesium</keyword>
<dbReference type="GO" id="GO:0008311">
    <property type="term" value="F:double-stranded DNA 3'-5' DNA exonuclease activity"/>
    <property type="evidence" value="ECO:0007669"/>
    <property type="project" value="TreeGrafter"/>
</dbReference>
<comment type="similarity">
    <text evidence="1">Belongs to the DNA repair enzymes AP/ExoA family.</text>
</comment>
<feature type="active site" evidence="5">
    <location>
        <position position="107"/>
    </location>
</feature>
<dbReference type="CDD" id="cd09085">
    <property type="entry name" value="Mth212-like_AP-endo"/>
    <property type="match status" value="1"/>
</dbReference>
<evidence type="ECO:0000256" key="7">
    <source>
        <dbReference type="PIRSR" id="PIRSR604808-3"/>
    </source>
</evidence>
<dbReference type="GO" id="GO:0046872">
    <property type="term" value="F:metal ion binding"/>
    <property type="evidence" value="ECO:0007669"/>
    <property type="project" value="UniProtKB-KW"/>
</dbReference>
<dbReference type="NCBIfam" id="TIGR00633">
    <property type="entry name" value="xth"/>
    <property type="match status" value="1"/>
</dbReference>
<comment type="caution">
    <text evidence="9">The sequence shown here is derived from an EMBL/GenBank/DDBJ whole genome shotgun (WGS) entry which is preliminary data.</text>
</comment>
<feature type="binding site" evidence="6">
    <location>
        <position position="147"/>
    </location>
    <ligand>
        <name>Mg(2+)</name>
        <dbReference type="ChEBI" id="CHEBI:18420"/>
        <label>1</label>
    </ligand>
</feature>
<dbReference type="PROSITE" id="PS00726">
    <property type="entry name" value="AP_NUCLEASE_F1_1"/>
    <property type="match status" value="1"/>
</dbReference>
<feature type="binding site" evidence="6">
    <location>
        <position position="35"/>
    </location>
    <ligand>
        <name>Mg(2+)</name>
        <dbReference type="ChEBI" id="CHEBI:18420"/>
        <label>1</label>
    </ligand>
</feature>
<evidence type="ECO:0000256" key="4">
    <source>
        <dbReference type="ARBA" id="ARBA00022842"/>
    </source>
</evidence>
<reference evidence="9 10" key="1">
    <citation type="submission" date="2019-03" db="EMBL/GenBank/DDBJ databases">
        <title>Genomic Encyclopedia of Type Strains, Phase IV (KMG-IV): sequencing the most valuable type-strain genomes for metagenomic binning, comparative biology and taxonomic classification.</title>
        <authorList>
            <person name="Goeker M."/>
        </authorList>
    </citation>
    <scope>NUCLEOTIDE SEQUENCE [LARGE SCALE GENOMIC DNA]</scope>
    <source>
        <strain evidence="9 10">DSM 100055</strain>
    </source>
</reference>
<proteinExistence type="inferred from homology"/>
<name>A0AA46I6D8_9FUSO</name>
<feature type="site" description="Important for catalytic activity" evidence="7">
    <location>
        <position position="218"/>
    </location>
</feature>
<dbReference type="NCBIfam" id="TIGR00195">
    <property type="entry name" value="exoDNase_III"/>
    <property type="match status" value="1"/>
</dbReference>
<dbReference type="RefSeq" id="WP_134111834.1">
    <property type="nucleotide sequence ID" value="NZ_SOBG01000001.1"/>
</dbReference>
<dbReference type="GO" id="GO:0003906">
    <property type="term" value="F:DNA-(apurinic or apyrimidinic site) endonuclease activity"/>
    <property type="evidence" value="ECO:0007669"/>
    <property type="project" value="TreeGrafter"/>
</dbReference>
<dbReference type="Proteomes" id="UP000294678">
    <property type="component" value="Unassembled WGS sequence"/>
</dbReference>
<dbReference type="InterPro" id="IPR020847">
    <property type="entry name" value="AP_endonuclease_F1_BS"/>
</dbReference>
<feature type="binding site" evidence="6">
    <location>
        <position position="243"/>
    </location>
    <ligand>
        <name>Mg(2+)</name>
        <dbReference type="ChEBI" id="CHEBI:18420"/>
        <label>1</label>
    </ligand>
</feature>
<keyword evidence="3" id="KW-0378">Hydrolase</keyword>
<feature type="site" description="Transition state stabilizer" evidence="7">
    <location>
        <position position="149"/>
    </location>
</feature>
<feature type="site" description="Interaction with DNA substrate" evidence="7">
    <location>
        <position position="244"/>
    </location>
</feature>
<evidence type="ECO:0000256" key="3">
    <source>
        <dbReference type="ARBA" id="ARBA00022801"/>
    </source>
</evidence>
<dbReference type="PANTHER" id="PTHR22748">
    <property type="entry name" value="AP ENDONUCLEASE"/>
    <property type="match status" value="1"/>
</dbReference>
<evidence type="ECO:0000313" key="10">
    <source>
        <dbReference type="Proteomes" id="UP000294678"/>
    </source>
</evidence>
<dbReference type="SUPFAM" id="SSF56219">
    <property type="entry name" value="DNase I-like"/>
    <property type="match status" value="1"/>
</dbReference>
<evidence type="ECO:0000256" key="6">
    <source>
        <dbReference type="PIRSR" id="PIRSR604808-2"/>
    </source>
</evidence>
<dbReference type="InterPro" id="IPR004808">
    <property type="entry name" value="AP_endonuc_1"/>
</dbReference>
<feature type="active site" description="Proton donor/acceptor" evidence="5">
    <location>
        <position position="147"/>
    </location>
</feature>
<dbReference type="PROSITE" id="PS51435">
    <property type="entry name" value="AP_NUCLEASE_F1_4"/>
    <property type="match status" value="1"/>
</dbReference>
<evidence type="ECO:0000313" key="9">
    <source>
        <dbReference type="EMBL" id="TDT72296.1"/>
    </source>
</evidence>
<dbReference type="Pfam" id="PF03372">
    <property type="entry name" value="Exo_endo_phos"/>
    <property type="match status" value="1"/>
</dbReference>
<feature type="binding site" evidence="6">
    <location>
        <position position="7"/>
    </location>
    <ligand>
        <name>Mg(2+)</name>
        <dbReference type="ChEBI" id="CHEBI:18420"/>
        <label>1</label>
    </ligand>
</feature>
<keyword evidence="10" id="KW-1185">Reference proteome</keyword>
<accession>A0AA46I6D8</accession>
<sequence>MKIYSWNVNGIRAAERKGFIEWLQKENPDIICIQETKAQEEQLSDKLLNIGEYKSYFMSAEKKGYSGVAIYTKIKPNNIYNLGIEEFDNEGRVIIAEFNNFILLNAYFPNSQEKGKRIDYKIAFCDAILDYANNLVKKGKNILICGDYNIAHKEIDLARPKQNEENPGYLPAEREWMTKYLSNGYIDIFRHFYPNTIKYSWWSYRARARENNVGWRIDYFTCNKDFINNIKSTDILTEIEGSDHCPLFIEII</sequence>
<dbReference type="GO" id="GO:0006284">
    <property type="term" value="P:base-excision repair"/>
    <property type="evidence" value="ECO:0007669"/>
    <property type="project" value="TreeGrafter"/>
</dbReference>
<comment type="cofactor">
    <cofactor evidence="6">
        <name>Mg(2+)</name>
        <dbReference type="ChEBI" id="CHEBI:18420"/>
    </cofactor>
    <cofactor evidence="6">
        <name>Mn(2+)</name>
        <dbReference type="ChEBI" id="CHEBI:29035"/>
    </cofactor>
    <text evidence="6">Probably binds two magnesium or manganese ions per subunit.</text>
</comment>
<dbReference type="PANTHER" id="PTHR22748:SF6">
    <property type="entry name" value="DNA-(APURINIC OR APYRIMIDINIC SITE) ENDONUCLEASE"/>
    <property type="match status" value="1"/>
</dbReference>
<feature type="active site" description="Proton acceptor" evidence="5">
    <location>
        <position position="244"/>
    </location>
</feature>
<dbReference type="EMBL" id="SOBG01000001">
    <property type="protein sequence ID" value="TDT72296.1"/>
    <property type="molecule type" value="Genomic_DNA"/>
</dbReference>
<dbReference type="GO" id="GO:0003677">
    <property type="term" value="F:DNA binding"/>
    <property type="evidence" value="ECO:0007669"/>
    <property type="project" value="InterPro"/>
</dbReference>
<dbReference type="AlphaFoldDB" id="A0AA46I6D8"/>
<dbReference type="InterPro" id="IPR036691">
    <property type="entry name" value="Endo/exonu/phosph_ase_sf"/>
</dbReference>
<evidence type="ECO:0000256" key="1">
    <source>
        <dbReference type="ARBA" id="ARBA00007092"/>
    </source>
</evidence>
<evidence type="ECO:0000256" key="5">
    <source>
        <dbReference type="PIRSR" id="PIRSR604808-1"/>
    </source>
</evidence>